<dbReference type="AlphaFoldDB" id="A0A1Q9D7T5"/>
<evidence type="ECO:0000256" key="2">
    <source>
        <dbReference type="ARBA" id="ARBA00022448"/>
    </source>
</evidence>
<protein>
    <submittedName>
        <fullName evidence="6">AP-2 complex subunit mu</fullName>
    </submittedName>
</protein>
<dbReference type="OMA" id="IAMSEID"/>
<dbReference type="SUPFAM" id="SSF64356">
    <property type="entry name" value="SNARE-like"/>
    <property type="match status" value="1"/>
</dbReference>
<dbReference type="PRINTS" id="PR00314">
    <property type="entry name" value="CLATHRINADPT"/>
</dbReference>
<organism evidence="6 7">
    <name type="scientific">Symbiodinium microadriaticum</name>
    <name type="common">Dinoflagellate</name>
    <name type="synonym">Zooxanthella microadriatica</name>
    <dbReference type="NCBI Taxonomy" id="2951"/>
    <lineage>
        <taxon>Eukaryota</taxon>
        <taxon>Sar</taxon>
        <taxon>Alveolata</taxon>
        <taxon>Dinophyceae</taxon>
        <taxon>Suessiales</taxon>
        <taxon>Symbiodiniaceae</taxon>
        <taxon>Symbiodinium</taxon>
    </lineage>
</organism>
<sequence>MRDVPGPERRPLGGTAMISSVLLVNLKGEILIWRAYKDNVTRADWTLFCGQVVAAKETRDKPVVSINGSHFLYITQGDIVLVACTKDNVNVMLVLKLLHKMVDLFKAYFGGAFDENQVRKNFVLIYELFFG</sequence>
<dbReference type="InterPro" id="IPR011012">
    <property type="entry name" value="Longin-like_dom_sf"/>
</dbReference>
<evidence type="ECO:0000313" key="6">
    <source>
        <dbReference type="EMBL" id="OLP91177.1"/>
    </source>
</evidence>
<comment type="caution">
    <text evidence="6">The sequence shown here is derived from an EMBL/GenBank/DDBJ whole genome shotgun (WGS) entry which is preliminary data.</text>
</comment>
<keyword evidence="2" id="KW-0813">Transport</keyword>
<keyword evidence="3" id="KW-0653">Protein transport</keyword>
<dbReference type="GO" id="GO:0030131">
    <property type="term" value="C:clathrin adaptor complex"/>
    <property type="evidence" value="ECO:0007669"/>
    <property type="project" value="InterPro"/>
</dbReference>
<dbReference type="GO" id="GO:0006886">
    <property type="term" value="P:intracellular protein transport"/>
    <property type="evidence" value="ECO:0007669"/>
    <property type="project" value="InterPro"/>
</dbReference>
<dbReference type="OrthoDB" id="10259133at2759"/>
<dbReference type="Proteomes" id="UP000186817">
    <property type="component" value="Unassembled WGS sequence"/>
</dbReference>
<proteinExistence type="predicted"/>
<evidence type="ECO:0000313" key="7">
    <source>
        <dbReference type="Proteomes" id="UP000186817"/>
    </source>
</evidence>
<evidence type="ECO:0000256" key="1">
    <source>
        <dbReference type="ARBA" id="ARBA00004308"/>
    </source>
</evidence>
<gene>
    <name evidence="6" type="primary">apm2</name>
    <name evidence="6" type="ORF">AK812_SmicGene27142</name>
</gene>
<dbReference type="GO" id="GO:0012505">
    <property type="term" value="C:endomembrane system"/>
    <property type="evidence" value="ECO:0007669"/>
    <property type="project" value="UniProtKB-SubCell"/>
</dbReference>
<dbReference type="InterPro" id="IPR022775">
    <property type="entry name" value="AP_mu_sigma_su"/>
</dbReference>
<dbReference type="FunFam" id="3.30.450.60:FF:000002">
    <property type="entry name" value="AP-2 complex subunit mu, putative"/>
    <property type="match status" value="1"/>
</dbReference>
<dbReference type="InterPro" id="IPR001392">
    <property type="entry name" value="Clathrin_mu"/>
</dbReference>
<accession>A0A1Q9D7T5</accession>
<dbReference type="Gene3D" id="3.30.450.60">
    <property type="match status" value="1"/>
</dbReference>
<evidence type="ECO:0000256" key="3">
    <source>
        <dbReference type="ARBA" id="ARBA00022927"/>
    </source>
</evidence>
<reference evidence="6 7" key="1">
    <citation type="submission" date="2016-02" db="EMBL/GenBank/DDBJ databases">
        <title>Genome analysis of coral dinoflagellate symbionts highlights evolutionary adaptations to a symbiotic lifestyle.</title>
        <authorList>
            <person name="Aranda M."/>
            <person name="Li Y."/>
            <person name="Liew Y.J."/>
            <person name="Baumgarten S."/>
            <person name="Simakov O."/>
            <person name="Wilson M."/>
            <person name="Piel J."/>
            <person name="Ashoor H."/>
            <person name="Bougouffa S."/>
            <person name="Bajic V.B."/>
            <person name="Ryu T."/>
            <person name="Ravasi T."/>
            <person name="Bayer T."/>
            <person name="Micklem G."/>
            <person name="Kim H."/>
            <person name="Bhak J."/>
            <person name="Lajeunesse T.C."/>
            <person name="Voolstra C.R."/>
        </authorList>
    </citation>
    <scope>NUCLEOTIDE SEQUENCE [LARGE SCALE GENOMIC DNA]</scope>
    <source>
        <strain evidence="6 7">CCMP2467</strain>
    </source>
</reference>
<keyword evidence="4" id="KW-0472">Membrane</keyword>
<evidence type="ECO:0000259" key="5">
    <source>
        <dbReference type="Pfam" id="PF01217"/>
    </source>
</evidence>
<dbReference type="EMBL" id="LSRX01000676">
    <property type="protein sequence ID" value="OLP91177.1"/>
    <property type="molecule type" value="Genomic_DNA"/>
</dbReference>
<dbReference type="GO" id="GO:0016192">
    <property type="term" value="P:vesicle-mediated transport"/>
    <property type="evidence" value="ECO:0007669"/>
    <property type="project" value="InterPro"/>
</dbReference>
<keyword evidence="7" id="KW-1185">Reference proteome</keyword>
<name>A0A1Q9D7T5_SYMMI</name>
<dbReference type="Pfam" id="PF01217">
    <property type="entry name" value="Clat_adaptor_s"/>
    <property type="match status" value="1"/>
</dbReference>
<dbReference type="PANTHER" id="PTHR10529">
    <property type="entry name" value="AP COMPLEX SUBUNIT MU"/>
    <property type="match status" value="1"/>
</dbReference>
<comment type="subcellular location">
    <subcellularLocation>
        <location evidence="1">Endomembrane system</location>
    </subcellularLocation>
</comment>
<evidence type="ECO:0000256" key="4">
    <source>
        <dbReference type="ARBA" id="ARBA00023136"/>
    </source>
</evidence>
<dbReference type="InterPro" id="IPR050431">
    <property type="entry name" value="Adaptor_comp_med_subunit"/>
</dbReference>
<feature type="domain" description="AP complex mu/sigma subunit" evidence="5">
    <location>
        <begin position="17"/>
        <end position="126"/>
    </location>
</feature>